<dbReference type="STRING" id="1075417.SAMN05421823_104577"/>
<keyword evidence="4 8" id="KW-0812">Transmembrane</keyword>
<evidence type="ECO:0000259" key="11">
    <source>
        <dbReference type="Pfam" id="PF00593"/>
    </source>
</evidence>
<keyword evidence="5 9" id="KW-0798">TonB box</keyword>
<keyword evidence="6 8" id="KW-0472">Membrane</keyword>
<dbReference type="InterPro" id="IPR012910">
    <property type="entry name" value="Plug_dom"/>
</dbReference>
<keyword evidence="14" id="KW-1185">Reference proteome</keyword>
<keyword evidence="3 8" id="KW-1134">Transmembrane beta strand</keyword>
<evidence type="ECO:0000313" key="14">
    <source>
        <dbReference type="Proteomes" id="UP000198510"/>
    </source>
</evidence>
<evidence type="ECO:0000256" key="9">
    <source>
        <dbReference type="RuleBase" id="RU003357"/>
    </source>
</evidence>
<evidence type="ECO:0000256" key="6">
    <source>
        <dbReference type="ARBA" id="ARBA00023136"/>
    </source>
</evidence>
<dbReference type="InterPro" id="IPR023997">
    <property type="entry name" value="TonB-dep_OMP_SusC/RagA_CS"/>
</dbReference>
<dbReference type="InterPro" id="IPR023996">
    <property type="entry name" value="TonB-dep_OMP_SusC/RagA"/>
</dbReference>
<evidence type="ECO:0000256" key="1">
    <source>
        <dbReference type="ARBA" id="ARBA00004571"/>
    </source>
</evidence>
<dbReference type="OrthoDB" id="9768177at2"/>
<keyword evidence="7 8" id="KW-0998">Cell outer membrane</keyword>
<evidence type="ECO:0000256" key="5">
    <source>
        <dbReference type="ARBA" id="ARBA00023077"/>
    </source>
</evidence>
<accession>A0A1G9HY57</accession>
<dbReference type="Pfam" id="PF07715">
    <property type="entry name" value="Plug"/>
    <property type="match status" value="1"/>
</dbReference>
<evidence type="ECO:0000313" key="13">
    <source>
        <dbReference type="EMBL" id="SDL17901.1"/>
    </source>
</evidence>
<gene>
    <name evidence="13" type="ORF">SAMN05421823_104577</name>
</gene>
<dbReference type="Pfam" id="PF13715">
    <property type="entry name" value="CarbopepD_reg_2"/>
    <property type="match status" value="1"/>
</dbReference>
<evidence type="ECO:0000256" key="8">
    <source>
        <dbReference type="PROSITE-ProRule" id="PRU01360"/>
    </source>
</evidence>
<feature type="signal peptide" evidence="10">
    <location>
        <begin position="1"/>
        <end position="32"/>
    </location>
</feature>
<dbReference type="SUPFAM" id="SSF56935">
    <property type="entry name" value="Porins"/>
    <property type="match status" value="1"/>
</dbReference>
<proteinExistence type="inferred from homology"/>
<dbReference type="PROSITE" id="PS52016">
    <property type="entry name" value="TONB_DEPENDENT_REC_3"/>
    <property type="match status" value="1"/>
</dbReference>
<dbReference type="InterPro" id="IPR039426">
    <property type="entry name" value="TonB-dep_rcpt-like"/>
</dbReference>
<evidence type="ECO:0000256" key="4">
    <source>
        <dbReference type="ARBA" id="ARBA00022692"/>
    </source>
</evidence>
<name>A0A1G9HY57_9BACT</name>
<feature type="domain" description="TonB-dependent receptor plug" evidence="12">
    <location>
        <begin position="126"/>
        <end position="232"/>
    </location>
</feature>
<reference evidence="13 14" key="1">
    <citation type="submission" date="2016-10" db="EMBL/GenBank/DDBJ databases">
        <authorList>
            <person name="de Groot N.N."/>
        </authorList>
    </citation>
    <scope>NUCLEOTIDE SEQUENCE [LARGE SCALE GENOMIC DNA]</scope>
    <source>
        <strain evidence="13 14">DSM 25186</strain>
    </source>
</reference>
<dbReference type="InterPro" id="IPR000531">
    <property type="entry name" value="Beta-barrel_TonB"/>
</dbReference>
<evidence type="ECO:0000256" key="10">
    <source>
        <dbReference type="SAM" id="SignalP"/>
    </source>
</evidence>
<dbReference type="Gene3D" id="2.60.40.1120">
    <property type="entry name" value="Carboxypeptidase-like, regulatory domain"/>
    <property type="match status" value="1"/>
</dbReference>
<sequence>MKTTLQRLLLHHAKLFLLLSVLQLGAVTALYAQEVNVTGRVTGSDEPGGIPGVNIIVKGTASGAVTDIDGRYDITVPTGATLVFSAVGYVTEERVVNNQATIDVVLASDIANLEEVVVVGYGTQTRRELTGSIASVSSKEIERAPVADVSQALKGKLPGVNITTQDGRPGADVAIRVRGGGSISQSNQPLFIVDGFPVTSISDIPGSQIESIDVLKDAASTAIYGARGANGVIIVTTKSGREGQMKISYDGYGQVNAPTRYFETMSARDYIEYNWAYAAAISDGYADAWEMLWGIGRYADDYNNTTGNGGLDYYNNIGSTNFSKEVYGPSFSQNHTVSLMNGTDKTKYLVSVNYVDDNGMKVNSYYKRLFANVKLDQKLGKKFNFSLNTRFSNEQRNGDEGTSSGGGSLLSTSFWFRPIATQDVLGELNPLQNSQIGFYDNVLQDFFNPVNRINDYNRLRNSRNLVNNLSLSWDIIKGLTAKTDFNYGVSWGRNRQWTGAIYNNYLDAEGNKTYAGDARLETSEGWKLRWVNTLNYSVNGLGNDQRLNFLVGTEMLNSGGHDAYMSGRLFPASFDSERAFANMDQYLRDEGVVTSEFGSSQDIPNRLMSFFGRANYSILDKYLFNATFRADGSSRFAPSNRWGYFPAASFAWRLSREAFMANTSWVDDLKLRVSYGAVGNDGINALLWTQVWKSGGLTRYSINENRQVSYVPNSEAIANPNLKWETTVTRNLGLDYTLLNNRVYGTIDVYKNTVNDLLLVTPVSPMSGFEYTFDNIGATSNRGVEVSVNGDLVRRGNFSLRAGVNVSVNRGKIEELIDGVTGLYSSGWAGINTYPRSGDYILEVGQPVGLVRGWVYDGWYTTDDFNYADGIYTTKEGVVDIAPGVITNIYGTLSNKPGGQTAYPGVPKFKDISGPEGVPDGVVDENDITIIGNMNPKHTGGFYVGGNYKNFDFALDFNWSYGNDIYNATHIQAYQGSKEDGLYRNRLAELAGHYRIFDVNESGQMAPVTDPAALAALNANASTFLPYSESTITSTFGIEDGSFLRLNTFTVGYSLPAAFLEKVKITKFRIYGSIFNALTLTGYSGLDPEVSTNNSASDFYPTPGLDYGAYPRPRSYTLGLNLQF</sequence>
<feature type="chain" id="PRO_5011626889" evidence="10">
    <location>
        <begin position="33"/>
        <end position="1124"/>
    </location>
</feature>
<keyword evidence="10" id="KW-0732">Signal</keyword>
<organism evidence="13 14">
    <name type="scientific">Catalinimonas alkaloidigena</name>
    <dbReference type="NCBI Taxonomy" id="1075417"/>
    <lineage>
        <taxon>Bacteria</taxon>
        <taxon>Pseudomonadati</taxon>
        <taxon>Bacteroidota</taxon>
        <taxon>Cytophagia</taxon>
        <taxon>Cytophagales</taxon>
        <taxon>Catalimonadaceae</taxon>
        <taxon>Catalinimonas</taxon>
    </lineage>
</organism>
<evidence type="ECO:0000256" key="3">
    <source>
        <dbReference type="ARBA" id="ARBA00022452"/>
    </source>
</evidence>
<dbReference type="InterPro" id="IPR008969">
    <property type="entry name" value="CarboxyPept-like_regulatory"/>
</dbReference>
<evidence type="ECO:0000259" key="12">
    <source>
        <dbReference type="Pfam" id="PF07715"/>
    </source>
</evidence>
<dbReference type="FunFam" id="2.170.130.10:FF:000008">
    <property type="entry name" value="SusC/RagA family TonB-linked outer membrane protein"/>
    <property type="match status" value="1"/>
</dbReference>
<dbReference type="Pfam" id="PF00593">
    <property type="entry name" value="TonB_dep_Rec_b-barrel"/>
    <property type="match status" value="1"/>
</dbReference>
<dbReference type="NCBIfam" id="TIGR04056">
    <property type="entry name" value="OMP_RagA_SusC"/>
    <property type="match status" value="1"/>
</dbReference>
<evidence type="ECO:0000256" key="2">
    <source>
        <dbReference type="ARBA" id="ARBA00022448"/>
    </source>
</evidence>
<dbReference type="SUPFAM" id="SSF49464">
    <property type="entry name" value="Carboxypeptidase regulatory domain-like"/>
    <property type="match status" value="1"/>
</dbReference>
<comment type="similarity">
    <text evidence="8 9">Belongs to the TonB-dependent receptor family.</text>
</comment>
<dbReference type="RefSeq" id="WP_089682793.1">
    <property type="nucleotide sequence ID" value="NZ_FNFO01000004.1"/>
</dbReference>
<comment type="subcellular location">
    <subcellularLocation>
        <location evidence="1 8">Cell outer membrane</location>
        <topology evidence="1 8">Multi-pass membrane protein</topology>
    </subcellularLocation>
</comment>
<dbReference type="GO" id="GO:0009279">
    <property type="term" value="C:cell outer membrane"/>
    <property type="evidence" value="ECO:0007669"/>
    <property type="project" value="UniProtKB-SubCell"/>
</dbReference>
<dbReference type="AlphaFoldDB" id="A0A1G9HY57"/>
<dbReference type="Proteomes" id="UP000198510">
    <property type="component" value="Unassembled WGS sequence"/>
</dbReference>
<dbReference type="Gene3D" id="2.40.170.20">
    <property type="entry name" value="TonB-dependent receptor, beta-barrel domain"/>
    <property type="match status" value="1"/>
</dbReference>
<evidence type="ECO:0000256" key="7">
    <source>
        <dbReference type="ARBA" id="ARBA00023237"/>
    </source>
</evidence>
<dbReference type="InterPro" id="IPR036942">
    <property type="entry name" value="Beta-barrel_TonB_sf"/>
</dbReference>
<feature type="domain" description="TonB-dependent receptor-like beta-barrel" evidence="11">
    <location>
        <begin position="477"/>
        <end position="866"/>
    </location>
</feature>
<protein>
    <submittedName>
        <fullName evidence="13">TonB-linked outer membrane protein, SusC/RagA family</fullName>
    </submittedName>
</protein>
<dbReference type="EMBL" id="FNFO01000004">
    <property type="protein sequence ID" value="SDL17901.1"/>
    <property type="molecule type" value="Genomic_DNA"/>
</dbReference>
<keyword evidence="2 8" id="KW-0813">Transport</keyword>
<dbReference type="InterPro" id="IPR037066">
    <property type="entry name" value="Plug_dom_sf"/>
</dbReference>
<dbReference type="NCBIfam" id="TIGR04057">
    <property type="entry name" value="SusC_RagA_signa"/>
    <property type="match status" value="1"/>
</dbReference>
<dbReference type="Gene3D" id="2.170.130.10">
    <property type="entry name" value="TonB-dependent receptor, plug domain"/>
    <property type="match status" value="1"/>
</dbReference>